<comment type="caution">
    <text evidence="1">The sequence shown here is derived from an EMBL/GenBank/DDBJ whole genome shotgun (WGS) entry which is preliminary data.</text>
</comment>
<sequence length="551" mass="63378">MSEQGLEGTLIQITMFDFFSHRSAPPSQALFFVPQKDPFENPLVETDPALLRQWATALPFANQTQLAETVLTSLSRLNRYPGQVKKREELMAVYTTPCIRLAHSHAQRKSETPVHLIRQVILEMAFGHCHIANECVSNKASRKNLQRLSHTIYYAIKYFVQEYLLACEDFDCRSGRVYRDVTRLVTYAEEQKIQHNQIEDADQEQPEYATISHQYNRFLLLLLLDPCHLQESEPRLCFEYLNTLAGNALISAPTQETETTGHYVIDRLGEVPPYLFHPECLNNLTQPRFTLFDLTPVSKQLHQKLRQMERSEQGKPDALVKLSMQESTNLMARMLKSWHIRLKRDSERHSTTGQVMIWIGIDAIYAYLTGKSVSSQTDDEEIDMTQLSGIQRGEESDSTHQFTAIRTNQSRSGVALKISKSSVNMPLVGELVLFSTHQQRHENEWKIGIIKRALNCNENLLEIGIQFILGKIEPITLRRTNQQQTSQPSKDRAAIFIDQGHTHRSSLIVPKKFFIIGHEYRVEEMIPAPSVTPLQLLETTSRFERYRIKNA</sequence>
<dbReference type="EMBL" id="MARB01000003">
    <property type="protein sequence ID" value="ODJ88987.1"/>
    <property type="molecule type" value="Genomic_DNA"/>
</dbReference>
<evidence type="ECO:0000313" key="1">
    <source>
        <dbReference type="EMBL" id="ODJ88987.1"/>
    </source>
</evidence>
<dbReference type="Proteomes" id="UP000094769">
    <property type="component" value="Unassembled WGS sequence"/>
</dbReference>
<evidence type="ECO:0000313" key="2">
    <source>
        <dbReference type="Proteomes" id="UP000094769"/>
    </source>
</evidence>
<evidence type="ECO:0008006" key="3">
    <source>
        <dbReference type="Google" id="ProtNLM"/>
    </source>
</evidence>
<dbReference type="RefSeq" id="WP_069121232.1">
    <property type="nucleotide sequence ID" value="NZ_MARB01000003.1"/>
</dbReference>
<accession>A0A7Z0VNK2</accession>
<proteinExistence type="predicted"/>
<keyword evidence="2" id="KW-1185">Reference proteome</keyword>
<dbReference type="OrthoDB" id="7068050at2"/>
<organism evidence="1 2">
    <name type="scientific">Candidatus Thiodiazotropha endolucinida</name>
    <dbReference type="NCBI Taxonomy" id="1655433"/>
    <lineage>
        <taxon>Bacteria</taxon>
        <taxon>Pseudomonadati</taxon>
        <taxon>Pseudomonadota</taxon>
        <taxon>Gammaproteobacteria</taxon>
        <taxon>Chromatiales</taxon>
        <taxon>Sedimenticolaceae</taxon>
        <taxon>Candidatus Thiodiazotropha</taxon>
    </lineage>
</organism>
<protein>
    <recommendedName>
        <fullName evidence="3">PilZ domain-containing protein</fullName>
    </recommendedName>
</protein>
<gene>
    <name evidence="1" type="ORF">CODIS_05980</name>
</gene>
<dbReference type="AlphaFoldDB" id="A0A7Z0VNK2"/>
<reference evidence="1 2" key="1">
    <citation type="submission" date="2016-06" db="EMBL/GenBank/DDBJ databases">
        <title>Genome sequence of endosymbiont of Candidatus Endolucinida thiodiazotropha.</title>
        <authorList>
            <person name="Poehlein A."/>
            <person name="Koenig S."/>
            <person name="Heiden S.E."/>
            <person name="Thuermer A."/>
            <person name="Voget S."/>
            <person name="Daniel R."/>
            <person name="Markert S."/>
            <person name="Gros O."/>
            <person name="Schweder T."/>
        </authorList>
    </citation>
    <scope>NUCLEOTIDE SEQUENCE [LARGE SCALE GENOMIC DNA]</scope>
    <source>
        <strain evidence="1 2">COS</strain>
    </source>
</reference>
<name>A0A7Z0VNK2_9GAMM</name>